<name>A0ABV8KB13_9BACL</name>
<proteinExistence type="predicted"/>
<comment type="caution">
    <text evidence="1">The sequence shown here is derived from an EMBL/GenBank/DDBJ whole genome shotgun (WGS) entry which is preliminary data.</text>
</comment>
<organism evidence="1 2">
    <name type="scientific">Paenibacillus xanthanilyticus</name>
    <dbReference type="NCBI Taxonomy" id="1783531"/>
    <lineage>
        <taxon>Bacteria</taxon>
        <taxon>Bacillati</taxon>
        <taxon>Bacillota</taxon>
        <taxon>Bacilli</taxon>
        <taxon>Bacillales</taxon>
        <taxon>Paenibacillaceae</taxon>
        <taxon>Paenibacillus</taxon>
    </lineage>
</organism>
<protein>
    <submittedName>
        <fullName evidence="1">DNA alkylation repair protein</fullName>
    </submittedName>
</protein>
<dbReference type="Gene3D" id="1.25.10.90">
    <property type="match status" value="1"/>
</dbReference>
<dbReference type="InterPro" id="IPR014825">
    <property type="entry name" value="DNA_alkylation"/>
</dbReference>
<sequence>MTYEEVMAQLEAMGTEQTKRTFLRHGAKEPFFGVRIGDMKKLVKTVKKDQPLARALYESGNSDAMYLAGLTVNPRELDKETLRKWVRKAYWHMLAEYTVAWLAAESPHGHELAIEWIEDPEELIAVCGWSTYANWLSLKPDEELNLEEIGRLLARIEATVHGERNYVRYVMNGFVIAVGVYVLPLQAEARRVAEAIGAVSVNMGDTACKVPLAYAYIDKVEAMGKSGRKKKTCIC</sequence>
<accession>A0ABV8KB13</accession>
<dbReference type="PANTHER" id="PTHR41291:SF1">
    <property type="entry name" value="DNA ALKYLATION REPAIR PROTEIN"/>
    <property type="match status" value="1"/>
</dbReference>
<dbReference type="SUPFAM" id="SSF48371">
    <property type="entry name" value="ARM repeat"/>
    <property type="match status" value="1"/>
</dbReference>
<evidence type="ECO:0000313" key="1">
    <source>
        <dbReference type="EMBL" id="MFC4103233.1"/>
    </source>
</evidence>
<dbReference type="PANTHER" id="PTHR41291">
    <property type="entry name" value="DNA ALKYLATION REPAIR PROTEIN"/>
    <property type="match status" value="1"/>
</dbReference>
<dbReference type="EMBL" id="JBHSAM010000034">
    <property type="protein sequence ID" value="MFC4103233.1"/>
    <property type="molecule type" value="Genomic_DNA"/>
</dbReference>
<dbReference type="InterPro" id="IPR016024">
    <property type="entry name" value="ARM-type_fold"/>
</dbReference>
<dbReference type="CDD" id="cd06561">
    <property type="entry name" value="AlkD_like"/>
    <property type="match status" value="1"/>
</dbReference>
<reference evidence="2" key="1">
    <citation type="journal article" date="2019" name="Int. J. Syst. Evol. Microbiol.">
        <title>The Global Catalogue of Microorganisms (GCM) 10K type strain sequencing project: providing services to taxonomists for standard genome sequencing and annotation.</title>
        <authorList>
            <consortium name="The Broad Institute Genomics Platform"/>
            <consortium name="The Broad Institute Genome Sequencing Center for Infectious Disease"/>
            <person name="Wu L."/>
            <person name="Ma J."/>
        </authorList>
    </citation>
    <scope>NUCLEOTIDE SEQUENCE [LARGE SCALE GENOMIC DNA]</scope>
    <source>
        <strain evidence="2">IBRC-M 10987</strain>
    </source>
</reference>
<dbReference type="Proteomes" id="UP001595715">
    <property type="component" value="Unassembled WGS sequence"/>
</dbReference>
<keyword evidence="2" id="KW-1185">Reference proteome</keyword>
<dbReference type="Pfam" id="PF08713">
    <property type="entry name" value="DNA_alkylation"/>
    <property type="match status" value="1"/>
</dbReference>
<dbReference type="RefSeq" id="WP_377721811.1">
    <property type="nucleotide sequence ID" value="NZ_JBHSAM010000034.1"/>
</dbReference>
<gene>
    <name evidence="1" type="ORF">ACFOZ8_26795</name>
</gene>
<evidence type="ECO:0000313" key="2">
    <source>
        <dbReference type="Proteomes" id="UP001595715"/>
    </source>
</evidence>